<evidence type="ECO:0000313" key="2">
    <source>
        <dbReference type="Proteomes" id="UP001241472"/>
    </source>
</evidence>
<reference evidence="1 2" key="1">
    <citation type="submission" date="2023-07" db="EMBL/GenBank/DDBJ databases">
        <title>Sorghum-associated microbial communities from plants grown in Nebraska, USA.</title>
        <authorList>
            <person name="Schachtman D."/>
        </authorList>
    </citation>
    <scope>NUCLEOTIDE SEQUENCE [LARGE SCALE GENOMIC DNA]</scope>
    <source>
        <strain evidence="1 2">DS1307</strain>
    </source>
</reference>
<keyword evidence="2" id="KW-1185">Reference proteome</keyword>
<dbReference type="EMBL" id="JAUSRF010000011">
    <property type="protein sequence ID" value="MDP9838701.1"/>
    <property type="molecule type" value="Genomic_DNA"/>
</dbReference>
<dbReference type="RefSeq" id="WP_306836837.1">
    <property type="nucleotide sequence ID" value="NZ_JAUSRF010000011.1"/>
</dbReference>
<protein>
    <submittedName>
        <fullName evidence="1">Uncharacterized protein</fullName>
    </submittedName>
</protein>
<accession>A0ABT9PX40</accession>
<dbReference type="Proteomes" id="UP001241472">
    <property type="component" value="Unassembled WGS sequence"/>
</dbReference>
<name>A0ABT9PX40_9HYPH</name>
<comment type="caution">
    <text evidence="1">The sequence shown here is derived from an EMBL/GenBank/DDBJ whole genome shotgun (WGS) entry which is preliminary data.</text>
</comment>
<evidence type="ECO:0000313" key="1">
    <source>
        <dbReference type="EMBL" id="MDP9838701.1"/>
    </source>
</evidence>
<gene>
    <name evidence="1" type="ORF">J2T09_003473</name>
</gene>
<proteinExistence type="predicted"/>
<sequence>MSDLKQSLLHRLLKRAGYATLDLKPEAGSNRLVEVALIAQIRSGMIAPDEYPQPAATRTALNQNNDVEFYTSSNGDRWFLCGHERTDQGFVLHRSNPASGGHEMRTSIGSFLAMAPKGPEHEALLALFKGS</sequence>
<organism evidence="1 2">
    <name type="scientific">Neorhizobium huautlense</name>
    <dbReference type="NCBI Taxonomy" id="67774"/>
    <lineage>
        <taxon>Bacteria</taxon>
        <taxon>Pseudomonadati</taxon>
        <taxon>Pseudomonadota</taxon>
        <taxon>Alphaproteobacteria</taxon>
        <taxon>Hyphomicrobiales</taxon>
        <taxon>Rhizobiaceae</taxon>
        <taxon>Rhizobium/Agrobacterium group</taxon>
        <taxon>Neorhizobium</taxon>
    </lineage>
</organism>